<evidence type="ECO:0000256" key="1">
    <source>
        <dbReference type="ARBA" id="ARBA00025757"/>
    </source>
</evidence>
<reference evidence="3" key="1">
    <citation type="submission" date="2021-08" db="EMBL/GenBank/DDBJ databases">
        <title>WGS assembly of Ceratopteris richardii.</title>
        <authorList>
            <person name="Marchant D.B."/>
            <person name="Chen G."/>
            <person name="Jenkins J."/>
            <person name="Shu S."/>
            <person name="Leebens-Mack J."/>
            <person name="Grimwood J."/>
            <person name="Schmutz J."/>
            <person name="Soltis P."/>
            <person name="Soltis D."/>
            <person name="Chen Z.-H."/>
        </authorList>
    </citation>
    <scope>NUCLEOTIDE SEQUENCE</scope>
    <source>
        <strain evidence="3">Whitten #5841</strain>
        <tissue evidence="3">Leaf</tissue>
    </source>
</reference>
<gene>
    <name evidence="3" type="ORF">KP509_01G077800</name>
</gene>
<sequence length="82" mass="9384">MSGSSPALKAYAEVLRLVRRLPPEVRSYYSRFARENFATYNDEVDPSTISSLLHRAYEHSCWVLAKYGVDKSAADRLKQICK</sequence>
<evidence type="ECO:0000259" key="2">
    <source>
        <dbReference type="Pfam" id="PF05347"/>
    </source>
</evidence>
<keyword evidence="4" id="KW-1185">Reference proteome</keyword>
<dbReference type="AlphaFoldDB" id="A0A8T2VHL6"/>
<dbReference type="Pfam" id="PF05347">
    <property type="entry name" value="Complex1_LYR"/>
    <property type="match status" value="1"/>
</dbReference>
<dbReference type="InterPro" id="IPR008011">
    <property type="entry name" value="Complex1_LYR_dom"/>
</dbReference>
<dbReference type="CDD" id="cd20269">
    <property type="entry name" value="Complex1_LYR_LYRM9"/>
    <property type="match status" value="1"/>
</dbReference>
<dbReference type="OrthoDB" id="190541at2759"/>
<organism evidence="3 4">
    <name type="scientific">Ceratopteris richardii</name>
    <name type="common">Triangle waterfern</name>
    <dbReference type="NCBI Taxonomy" id="49495"/>
    <lineage>
        <taxon>Eukaryota</taxon>
        <taxon>Viridiplantae</taxon>
        <taxon>Streptophyta</taxon>
        <taxon>Embryophyta</taxon>
        <taxon>Tracheophyta</taxon>
        <taxon>Polypodiopsida</taxon>
        <taxon>Polypodiidae</taxon>
        <taxon>Polypodiales</taxon>
        <taxon>Pteridineae</taxon>
        <taxon>Pteridaceae</taxon>
        <taxon>Parkerioideae</taxon>
        <taxon>Ceratopteris</taxon>
    </lineage>
</organism>
<dbReference type="InterPro" id="IPR045291">
    <property type="entry name" value="Complex1_LYR_LYRM9"/>
</dbReference>
<accession>A0A8T2VHL6</accession>
<dbReference type="PANTHER" id="PTHR36758:SF1">
    <property type="entry name" value="OS01G0342800 PROTEIN"/>
    <property type="match status" value="1"/>
</dbReference>
<proteinExistence type="inferred from homology"/>
<feature type="domain" description="Complex 1 LYR protein" evidence="2">
    <location>
        <begin position="7"/>
        <end position="58"/>
    </location>
</feature>
<dbReference type="OMA" id="SLWVLHK"/>
<protein>
    <recommendedName>
        <fullName evidence="2">Complex 1 LYR protein domain-containing protein</fullName>
    </recommendedName>
</protein>
<name>A0A8T2VHL6_CERRI</name>
<evidence type="ECO:0000313" key="3">
    <source>
        <dbReference type="EMBL" id="KAH7446822.1"/>
    </source>
</evidence>
<comment type="caution">
    <text evidence="3">The sequence shown here is derived from an EMBL/GenBank/DDBJ whole genome shotgun (WGS) entry which is preliminary data.</text>
</comment>
<comment type="similarity">
    <text evidence="1">Belongs to the complex I LYR family. LYRM9 subfamily.</text>
</comment>
<dbReference type="PANTHER" id="PTHR36758">
    <property type="entry name" value="OS01G0342800 PROTEIN"/>
    <property type="match status" value="1"/>
</dbReference>
<dbReference type="Proteomes" id="UP000825935">
    <property type="component" value="Chromosome 1"/>
</dbReference>
<dbReference type="EMBL" id="CM035406">
    <property type="protein sequence ID" value="KAH7446822.1"/>
    <property type="molecule type" value="Genomic_DNA"/>
</dbReference>
<evidence type="ECO:0000313" key="4">
    <source>
        <dbReference type="Proteomes" id="UP000825935"/>
    </source>
</evidence>